<accession>A0ABV2Q6T3</accession>
<protein>
    <submittedName>
        <fullName evidence="1">Uncharacterized protein</fullName>
    </submittedName>
</protein>
<evidence type="ECO:0000313" key="1">
    <source>
        <dbReference type="EMBL" id="MET4576744.1"/>
    </source>
</evidence>
<proteinExistence type="predicted"/>
<reference evidence="1 2" key="1">
    <citation type="submission" date="2024-06" db="EMBL/GenBank/DDBJ databases">
        <title>Sorghum-associated microbial communities from plants grown in Nebraska, USA.</title>
        <authorList>
            <person name="Schachtman D."/>
        </authorList>
    </citation>
    <scope>NUCLEOTIDE SEQUENCE [LARGE SCALE GENOMIC DNA]</scope>
    <source>
        <strain evidence="1 2">2709</strain>
    </source>
</reference>
<keyword evidence="2" id="KW-1185">Reference proteome</keyword>
<dbReference type="RefSeq" id="WP_354442807.1">
    <property type="nucleotide sequence ID" value="NZ_JBEPSH010000003.1"/>
</dbReference>
<dbReference type="EMBL" id="JBEPSH010000003">
    <property type="protein sequence ID" value="MET4576744.1"/>
    <property type="molecule type" value="Genomic_DNA"/>
</dbReference>
<evidence type="ECO:0000313" key="2">
    <source>
        <dbReference type="Proteomes" id="UP001549320"/>
    </source>
</evidence>
<dbReference type="Proteomes" id="UP001549320">
    <property type="component" value="Unassembled WGS sequence"/>
</dbReference>
<sequence length="61" mass="6958">MGMAPHTQVARQILWKVSEPLFDEMLSRPDIEKISARVLASNRRVLFALANNEHFVPEALL</sequence>
<name>A0ABV2Q6T3_9BURK</name>
<organism evidence="1 2">
    <name type="scientific">Ottowia thiooxydans</name>
    <dbReference type="NCBI Taxonomy" id="219182"/>
    <lineage>
        <taxon>Bacteria</taxon>
        <taxon>Pseudomonadati</taxon>
        <taxon>Pseudomonadota</taxon>
        <taxon>Betaproteobacteria</taxon>
        <taxon>Burkholderiales</taxon>
        <taxon>Comamonadaceae</taxon>
        <taxon>Ottowia</taxon>
    </lineage>
</organism>
<comment type="caution">
    <text evidence="1">The sequence shown here is derived from an EMBL/GenBank/DDBJ whole genome shotgun (WGS) entry which is preliminary data.</text>
</comment>
<gene>
    <name evidence="1" type="ORF">ABIE13_001853</name>
</gene>